<proteinExistence type="predicted"/>
<dbReference type="Proteomes" id="UP000829685">
    <property type="component" value="Unassembled WGS sequence"/>
</dbReference>
<name>A0A9P9WWM2_9PEZI</name>
<keyword evidence="1" id="KW-1133">Transmembrane helix</keyword>
<evidence type="ECO:0000313" key="2">
    <source>
        <dbReference type="EMBL" id="KAI1880550.1"/>
    </source>
</evidence>
<gene>
    <name evidence="2" type="ORF">JX265_000790</name>
</gene>
<accession>A0A9P9WWM2</accession>
<comment type="caution">
    <text evidence="2">The sequence shown here is derived from an EMBL/GenBank/DDBJ whole genome shotgun (WGS) entry which is preliminary data.</text>
</comment>
<reference evidence="2" key="1">
    <citation type="submission" date="2021-03" db="EMBL/GenBank/DDBJ databases">
        <title>Revisited historic fungal species revealed as producer of novel bioactive compounds through whole genome sequencing and comparative genomics.</title>
        <authorList>
            <person name="Vignolle G.A."/>
            <person name="Hochenegger N."/>
            <person name="Mach R.L."/>
            <person name="Mach-Aigner A.R."/>
            <person name="Javad Rahimi M."/>
            <person name="Salim K.A."/>
            <person name="Chan C.M."/>
            <person name="Lim L.B.L."/>
            <person name="Cai F."/>
            <person name="Druzhinina I.S."/>
            <person name="U'Ren J.M."/>
            <person name="Derntl C."/>
        </authorList>
    </citation>
    <scope>NUCLEOTIDE SEQUENCE</scope>
    <source>
        <strain evidence="2">TUCIM 5799</strain>
    </source>
</reference>
<feature type="transmembrane region" description="Helical" evidence="1">
    <location>
        <begin position="98"/>
        <end position="123"/>
    </location>
</feature>
<sequence length="212" mass="24320">MVATCLALVFVPHRRYDPVAYALPTSLSCIIWNSAEFIVLCVRRDRSKGIHPGAHVGVDLLIFGGAIVSTMFMFINSNSMRNYYDASVAAYYWPTDRYLILVLGGVIALLLPIHFALFVRACAETDHRARDRRVQQLFLAFTQRAELAREDIHSTHHNPVPPREVQRFDIDMERELGLKYGNTGLFIPDREYNQKVLIDDLVRKTRLRRSSV</sequence>
<keyword evidence="1" id="KW-0472">Membrane</keyword>
<keyword evidence="1" id="KW-0812">Transmembrane</keyword>
<evidence type="ECO:0000256" key="1">
    <source>
        <dbReference type="SAM" id="Phobius"/>
    </source>
</evidence>
<organism evidence="2 3">
    <name type="scientific">Neoarthrinium moseri</name>
    <dbReference type="NCBI Taxonomy" id="1658444"/>
    <lineage>
        <taxon>Eukaryota</taxon>
        <taxon>Fungi</taxon>
        <taxon>Dikarya</taxon>
        <taxon>Ascomycota</taxon>
        <taxon>Pezizomycotina</taxon>
        <taxon>Sordariomycetes</taxon>
        <taxon>Xylariomycetidae</taxon>
        <taxon>Amphisphaeriales</taxon>
        <taxon>Apiosporaceae</taxon>
        <taxon>Neoarthrinium</taxon>
    </lineage>
</organism>
<feature type="transmembrane region" description="Helical" evidence="1">
    <location>
        <begin position="54"/>
        <end position="75"/>
    </location>
</feature>
<protein>
    <submittedName>
        <fullName evidence="2">Uncharacterized protein</fullName>
    </submittedName>
</protein>
<dbReference type="AlphaFoldDB" id="A0A9P9WWM2"/>
<evidence type="ECO:0000313" key="3">
    <source>
        <dbReference type="Proteomes" id="UP000829685"/>
    </source>
</evidence>
<dbReference type="EMBL" id="JAFIMR010000002">
    <property type="protein sequence ID" value="KAI1880550.1"/>
    <property type="molecule type" value="Genomic_DNA"/>
</dbReference>
<feature type="transmembrane region" description="Helical" evidence="1">
    <location>
        <begin position="20"/>
        <end position="42"/>
    </location>
</feature>
<keyword evidence="3" id="KW-1185">Reference proteome</keyword>